<name>A0ABN5PLT3_9ACTO</name>
<organism evidence="2 3">
    <name type="scientific">Actinomyces lilanjuaniae</name>
    <dbReference type="NCBI Taxonomy" id="2321394"/>
    <lineage>
        <taxon>Bacteria</taxon>
        <taxon>Bacillati</taxon>
        <taxon>Actinomycetota</taxon>
        <taxon>Actinomycetes</taxon>
        <taxon>Actinomycetales</taxon>
        <taxon>Actinomycetaceae</taxon>
        <taxon>Actinomyces</taxon>
    </lineage>
</organism>
<evidence type="ECO:0000313" key="2">
    <source>
        <dbReference type="EMBL" id="AYD89228.1"/>
    </source>
</evidence>
<dbReference type="NCBIfam" id="NF038043">
    <property type="entry name" value="act_def_assoc_A"/>
    <property type="match status" value="1"/>
</dbReference>
<evidence type="ECO:0000313" key="3">
    <source>
        <dbReference type="Proteomes" id="UP000273001"/>
    </source>
</evidence>
<feature type="region of interest" description="Disordered" evidence="1">
    <location>
        <begin position="129"/>
        <end position="148"/>
    </location>
</feature>
<dbReference type="RefSeq" id="WP_120203675.1">
    <property type="nucleotide sequence ID" value="NZ_CP032514.1"/>
</dbReference>
<accession>A0ABN5PLT3</accession>
<dbReference type="Proteomes" id="UP000273001">
    <property type="component" value="Chromosome"/>
</dbReference>
<proteinExistence type="predicted"/>
<reference evidence="2 3" key="1">
    <citation type="submission" date="2018-09" db="EMBL/GenBank/DDBJ databases">
        <authorList>
            <person name="Li J."/>
        </authorList>
    </citation>
    <scope>NUCLEOTIDE SEQUENCE [LARGE SCALE GENOMIC DNA]</scope>
    <source>
        <strain evidence="2 3">2129</strain>
    </source>
</reference>
<protein>
    <submittedName>
        <fullName evidence="2">Uncharacterized protein</fullName>
    </submittedName>
</protein>
<feature type="region of interest" description="Disordered" evidence="1">
    <location>
        <begin position="185"/>
        <end position="226"/>
    </location>
</feature>
<keyword evidence="3" id="KW-1185">Reference proteome</keyword>
<feature type="region of interest" description="Disordered" evidence="1">
    <location>
        <begin position="70"/>
        <end position="89"/>
    </location>
</feature>
<feature type="compositionally biased region" description="Polar residues" evidence="1">
    <location>
        <begin position="129"/>
        <end position="139"/>
    </location>
</feature>
<gene>
    <name evidence="2" type="ORF">D5R93_02630</name>
</gene>
<evidence type="ECO:0000256" key="1">
    <source>
        <dbReference type="SAM" id="MobiDB-lite"/>
    </source>
</evidence>
<dbReference type="EMBL" id="CP032514">
    <property type="protein sequence ID" value="AYD89228.1"/>
    <property type="molecule type" value="Genomic_DNA"/>
</dbReference>
<sequence>MTTQTDPPWNATPALLRYKEGTWQQVDEKTLADEHASANLMFVLARIAGLRPPFGRSVFTDVLQRTPGTVLSGEEITPQAQEGDDPGTRSLESAERLLAASLARYGARGAVQSALPVDHMITRYLSDITSRQPESSPQGEQRRSATAVVDARGVRDLIGAVEGETREEAGSAYPAFLQRLLRRDKSRSSQPGPVPADAPEASPGSLDSADSTGTAPEAAEPELDLDPQWLAGEAIQMIDVARMVSLTSWQEAVKDLPPRTSQLLWIAAEDPATSALAPYRPAHDPQVLAAFAQVPATQRAITLPNGLRTLDAALCQRYGRDPVDDHAAARLQAVREAPQVWQRWEEELAQGSLAARGLIDADGMRRIGQDPFLRQKYALSVKKTVETERWVTSWLEAGGSLTE</sequence>